<dbReference type="AlphaFoldDB" id="A0A328F642"/>
<proteinExistence type="predicted"/>
<dbReference type="InterPro" id="IPR038396">
    <property type="entry name" value="SpoIIAA-like_sf"/>
</dbReference>
<evidence type="ECO:0000313" key="4">
    <source>
        <dbReference type="Proteomes" id="UP000293902"/>
    </source>
</evidence>
<dbReference type="InterPro" id="IPR036513">
    <property type="entry name" value="STAS_dom_sf"/>
</dbReference>
<reference evidence="1 4" key="2">
    <citation type="submission" date="2019-02" db="EMBL/GenBank/DDBJ databases">
        <title>Complete genome sequence of Desulfobacter hydrogenophilus AcRS1.</title>
        <authorList>
            <person name="Marietou A."/>
            <person name="Lund M.B."/>
            <person name="Marshall I.P.G."/>
            <person name="Schreiber L."/>
            <person name="Jorgensen B."/>
        </authorList>
    </citation>
    <scope>NUCLEOTIDE SEQUENCE [LARGE SCALE GENOMIC DNA]</scope>
    <source>
        <strain evidence="1 4">AcRS1</strain>
    </source>
</reference>
<dbReference type="OrthoDB" id="1442608at2"/>
<keyword evidence="4" id="KW-1185">Reference proteome</keyword>
<reference evidence="2 3" key="1">
    <citation type="submission" date="2018-06" db="EMBL/GenBank/DDBJ databases">
        <title>Complete Genome Sequence of Desulfobacter hydrogenophilus (DSM3380).</title>
        <authorList>
            <person name="Marietou A."/>
            <person name="Schreiber L."/>
            <person name="Marshall I."/>
            <person name="Jorgensen B."/>
        </authorList>
    </citation>
    <scope>NUCLEOTIDE SEQUENCE [LARGE SCALE GENOMIC DNA]</scope>
    <source>
        <strain evidence="2 3">DSM 3380</strain>
    </source>
</reference>
<dbReference type="SUPFAM" id="SSF52091">
    <property type="entry name" value="SpoIIaa-like"/>
    <property type="match status" value="1"/>
</dbReference>
<evidence type="ECO:0000313" key="3">
    <source>
        <dbReference type="Proteomes" id="UP000248798"/>
    </source>
</evidence>
<protein>
    <submittedName>
        <fullName evidence="2">STAS/SEC14 domain-containing protein</fullName>
    </submittedName>
</protein>
<dbReference type="Pfam" id="PF11964">
    <property type="entry name" value="SpoIIAA-like"/>
    <property type="match status" value="1"/>
</dbReference>
<accession>A0A328F642</accession>
<evidence type="ECO:0000313" key="1">
    <source>
        <dbReference type="EMBL" id="QBH14549.1"/>
    </source>
</evidence>
<dbReference type="EMBL" id="QLNI01000108">
    <property type="protein sequence ID" value="RAL99808.1"/>
    <property type="molecule type" value="Genomic_DNA"/>
</dbReference>
<sequence length="121" mass="13906">MIEMIDIGMADAIAYRIEGKITEEEMKTVLAVFKEKIEKNEKLIVYQEVVSIGGADFDALIDKFKFFLEVGLSHFSRIAVVTHKKWIHKLVDLEGKLFKGIEMRGFPKEEKDQALKFLKNG</sequence>
<evidence type="ECO:0000313" key="2">
    <source>
        <dbReference type="EMBL" id="RAL99808.1"/>
    </source>
</evidence>
<dbReference type="EMBL" id="CP036313">
    <property type="protein sequence ID" value="QBH14549.1"/>
    <property type="molecule type" value="Genomic_DNA"/>
</dbReference>
<dbReference type="RefSeq" id="WP_111960841.1">
    <property type="nucleotide sequence ID" value="NZ_CP036313.1"/>
</dbReference>
<name>A0A328F642_9BACT</name>
<organism evidence="2 3">
    <name type="scientific">Desulfobacter hydrogenophilus</name>
    <dbReference type="NCBI Taxonomy" id="2291"/>
    <lineage>
        <taxon>Bacteria</taxon>
        <taxon>Pseudomonadati</taxon>
        <taxon>Thermodesulfobacteriota</taxon>
        <taxon>Desulfobacteria</taxon>
        <taxon>Desulfobacterales</taxon>
        <taxon>Desulfobacteraceae</taxon>
        <taxon>Desulfobacter</taxon>
    </lineage>
</organism>
<dbReference type="Proteomes" id="UP000293902">
    <property type="component" value="Chromosome"/>
</dbReference>
<dbReference type="Proteomes" id="UP000248798">
    <property type="component" value="Unassembled WGS sequence"/>
</dbReference>
<dbReference type="Gene3D" id="3.40.50.10600">
    <property type="entry name" value="SpoIIaa-like domains"/>
    <property type="match status" value="1"/>
</dbReference>
<dbReference type="InterPro" id="IPR021866">
    <property type="entry name" value="SpoIIAA-like"/>
</dbReference>
<gene>
    <name evidence="2" type="ORF">DO021_22490</name>
    <name evidence="1" type="ORF">EYB58_17420</name>
</gene>